<dbReference type="Proteomes" id="UP000076722">
    <property type="component" value="Unassembled WGS sequence"/>
</dbReference>
<comment type="subcellular location">
    <subcellularLocation>
        <location evidence="1">Nucleus</location>
    </subcellularLocation>
</comment>
<dbReference type="InterPro" id="IPR021933">
    <property type="entry name" value="SERRATE/Ars2_N"/>
</dbReference>
<keyword evidence="8" id="KW-1185">Reference proteome</keyword>
<comment type="similarity">
    <text evidence="2">Belongs to the ARS2 family.</text>
</comment>
<dbReference type="OrthoDB" id="342064at2759"/>
<name>A0A164ZUR9_9AGAM</name>
<organism evidence="7 8">
    <name type="scientific">Sistotremastrum niveocremeum HHB9708</name>
    <dbReference type="NCBI Taxonomy" id="1314777"/>
    <lineage>
        <taxon>Eukaryota</taxon>
        <taxon>Fungi</taxon>
        <taxon>Dikarya</taxon>
        <taxon>Basidiomycota</taxon>
        <taxon>Agaricomycotina</taxon>
        <taxon>Agaricomycetes</taxon>
        <taxon>Sistotremastrales</taxon>
        <taxon>Sistotremastraceae</taxon>
        <taxon>Sertulicium</taxon>
        <taxon>Sertulicium niveocremeum</taxon>
    </lineage>
</organism>
<feature type="compositionally biased region" description="Basic and acidic residues" evidence="5">
    <location>
        <begin position="457"/>
        <end position="477"/>
    </location>
</feature>
<keyword evidence="3" id="KW-0539">Nucleus</keyword>
<evidence type="ECO:0000313" key="8">
    <source>
        <dbReference type="Proteomes" id="UP000076722"/>
    </source>
</evidence>
<dbReference type="AlphaFoldDB" id="A0A164ZUR9"/>
<dbReference type="PANTHER" id="PTHR13165">
    <property type="entry name" value="ARSENITE-RESISTANCE PROTEIN 2"/>
    <property type="match status" value="1"/>
</dbReference>
<dbReference type="InterPro" id="IPR012677">
    <property type="entry name" value="Nucleotide-bd_a/b_plait_sf"/>
</dbReference>
<feature type="region of interest" description="Disordered" evidence="5">
    <location>
        <begin position="243"/>
        <end position="318"/>
    </location>
</feature>
<keyword evidence="4" id="KW-0863">Zinc-finger</keyword>
<dbReference type="PROSITE" id="PS00028">
    <property type="entry name" value="ZINC_FINGER_C2H2_1"/>
    <property type="match status" value="1"/>
</dbReference>
<dbReference type="CDD" id="cd00590">
    <property type="entry name" value="RRM_SF"/>
    <property type="match status" value="1"/>
</dbReference>
<accession>A0A164ZUR9</accession>
<feature type="region of interest" description="Disordered" evidence="5">
    <location>
        <begin position="1"/>
        <end position="124"/>
    </location>
</feature>
<keyword evidence="4" id="KW-0479">Metal-binding</keyword>
<dbReference type="GO" id="GO:0008270">
    <property type="term" value="F:zinc ion binding"/>
    <property type="evidence" value="ECO:0007669"/>
    <property type="project" value="UniProtKB-KW"/>
</dbReference>
<dbReference type="STRING" id="1314777.A0A164ZUR9"/>
<protein>
    <recommendedName>
        <fullName evidence="6">C2H2-type domain-containing protein</fullName>
    </recommendedName>
</protein>
<sequence length="908" mass="102597">MAWPEYQYGSQRPVDVVTPTSYRGDREWDDYGRQRQWDDYDRGDRRDSTRGRSRSPGPDDAGRKRRRSPSPYDRGRYEPRPRYGDDRDSHRYRDASPRRSGHHPHGYGGRSGRPPPPNPYEQDHPAQLRQFADWFRYTHPQQAAEEERLDADAAREAGADVAKPRDGIRIRWEKYKKTFTTSQVWTMYEHHKKSPWFAEKYDPSPEFTNLRNRVRKEGWRGRLANFLLELEEGKHDPVVAEIAPAASDDAPPKDPVPAQTETLKAEPPNGDADVKPNLDEDAPYGMDAEEDNHENENKEETNGKAQNENKKPMRSDEVSVLPEGNEVMIRTIPPDIGRVKLEEACSTVAGFVHLALGDPLQKRNFYRAGWIKLQDDADMERAIAELGEKKLDGFKLHVTNSTRPFVSKLRTTPEVASRPARIEKDLAQVKQLVAILEAESAKLRRFAPPKSALPTSKDAKEPNGVKKEEADGDRPEEVKEEDIDLADESQIEPDPPETGSEAIERRVEKIVSELQEHQTPAELDSGVGFDTKKAAIALDLYVAYVRSAFNACYYCAAITDHVEELQRKCVKHVRKPLSEKAVEEIAAAREKAKQQGEDVEMAQEVKSDDAKPEEQAGDGEEATQEKDKEQVKEKEKENKDKSAENREWKRNDERWIDWLDQKVALLINRDGVDPRDYGGKNYDEELSKAVEPHIKQEDEGKYRCRSCNKLFKATAFVEKHVANKHPELVRQLEELPYFNNFALDPHRIQAFSYPPPPVGNSIAPPPQAYGLKNAVWPEPPRAAFPHHPFPPPVYGYPPPYMDWQYQPYPPPLYGPGYGPEPPMAAGRGPRLSDRVGGYADGPAGGIDGLPAKPMAGVDSGPPVRNRGPPLPPPPDAKEDPRAAGGRKISYHDIDRAAAGDDVNIELSY</sequence>
<gene>
    <name evidence="7" type="ORF">SISNIDRAFT_436972</name>
</gene>
<feature type="compositionally biased region" description="Basic and acidic residues" evidence="5">
    <location>
        <begin position="294"/>
        <end position="317"/>
    </location>
</feature>
<dbReference type="Pfam" id="PF04959">
    <property type="entry name" value="ARS2"/>
    <property type="match status" value="1"/>
</dbReference>
<dbReference type="PANTHER" id="PTHR13165:SF0">
    <property type="entry name" value="SERRATE RNA EFFECTOR MOLECULE HOMOLOG"/>
    <property type="match status" value="1"/>
</dbReference>
<evidence type="ECO:0000256" key="5">
    <source>
        <dbReference type="SAM" id="MobiDB-lite"/>
    </source>
</evidence>
<feature type="compositionally biased region" description="Basic and acidic residues" evidence="5">
    <location>
        <begin position="603"/>
        <end position="614"/>
    </location>
</feature>
<keyword evidence="4" id="KW-0862">Zinc</keyword>
<feature type="domain" description="C2H2-type" evidence="6">
    <location>
        <begin position="702"/>
        <end position="725"/>
    </location>
</feature>
<evidence type="ECO:0000256" key="1">
    <source>
        <dbReference type="ARBA" id="ARBA00004123"/>
    </source>
</evidence>
<feature type="compositionally biased region" description="Basic and acidic residues" evidence="5">
    <location>
        <begin position="23"/>
        <end position="50"/>
    </location>
</feature>
<dbReference type="InterPro" id="IPR007042">
    <property type="entry name" value="SERRATE/Ars2_C"/>
</dbReference>
<dbReference type="InterPro" id="IPR013087">
    <property type="entry name" value="Znf_C2H2_type"/>
</dbReference>
<feature type="compositionally biased region" description="Basic and acidic residues" evidence="5">
    <location>
        <begin position="623"/>
        <end position="647"/>
    </location>
</feature>
<feature type="compositionally biased region" description="Acidic residues" evidence="5">
    <location>
        <begin position="279"/>
        <end position="293"/>
    </location>
</feature>
<dbReference type="PROSITE" id="PS50157">
    <property type="entry name" value="ZINC_FINGER_C2H2_2"/>
    <property type="match status" value="1"/>
</dbReference>
<feature type="region of interest" description="Disordered" evidence="5">
    <location>
        <begin position="834"/>
        <end position="908"/>
    </location>
</feature>
<dbReference type="InterPro" id="IPR039727">
    <property type="entry name" value="SE/Ars2"/>
</dbReference>
<dbReference type="Gene3D" id="3.30.70.330">
    <property type="match status" value="1"/>
</dbReference>
<evidence type="ECO:0000256" key="4">
    <source>
        <dbReference type="PROSITE-ProRule" id="PRU00042"/>
    </source>
</evidence>
<evidence type="ECO:0000256" key="2">
    <source>
        <dbReference type="ARBA" id="ARBA00005407"/>
    </source>
</evidence>
<feature type="compositionally biased region" description="Basic and acidic residues" evidence="5">
    <location>
        <begin position="889"/>
        <end position="898"/>
    </location>
</feature>
<dbReference type="GO" id="GO:0016604">
    <property type="term" value="C:nuclear body"/>
    <property type="evidence" value="ECO:0007669"/>
    <property type="project" value="TreeGrafter"/>
</dbReference>
<dbReference type="GO" id="GO:0016070">
    <property type="term" value="P:RNA metabolic process"/>
    <property type="evidence" value="ECO:0007669"/>
    <property type="project" value="UniProtKB-ARBA"/>
</dbReference>
<feature type="region of interest" description="Disordered" evidence="5">
    <location>
        <begin position="446"/>
        <end position="501"/>
    </location>
</feature>
<evidence type="ECO:0000259" key="6">
    <source>
        <dbReference type="PROSITE" id="PS50157"/>
    </source>
</evidence>
<reference evidence="7 8" key="1">
    <citation type="journal article" date="2016" name="Mol. Biol. Evol.">
        <title>Comparative Genomics of Early-Diverging Mushroom-Forming Fungi Provides Insights into the Origins of Lignocellulose Decay Capabilities.</title>
        <authorList>
            <person name="Nagy L.G."/>
            <person name="Riley R."/>
            <person name="Tritt A."/>
            <person name="Adam C."/>
            <person name="Daum C."/>
            <person name="Floudas D."/>
            <person name="Sun H."/>
            <person name="Yadav J.S."/>
            <person name="Pangilinan J."/>
            <person name="Larsson K.H."/>
            <person name="Matsuura K."/>
            <person name="Barry K."/>
            <person name="Labutti K."/>
            <person name="Kuo R."/>
            <person name="Ohm R.A."/>
            <person name="Bhattacharya S.S."/>
            <person name="Shirouzu T."/>
            <person name="Yoshinaga Y."/>
            <person name="Martin F.M."/>
            <person name="Grigoriev I.V."/>
            <person name="Hibbett D.S."/>
        </authorList>
    </citation>
    <scope>NUCLEOTIDE SEQUENCE [LARGE SCALE GENOMIC DNA]</scope>
    <source>
        <strain evidence="7 8">HHB9708</strain>
    </source>
</reference>
<feature type="region of interest" description="Disordered" evidence="5">
    <location>
        <begin position="588"/>
        <end position="647"/>
    </location>
</feature>
<dbReference type="GO" id="GO:0031047">
    <property type="term" value="P:regulatory ncRNA-mediated gene silencing"/>
    <property type="evidence" value="ECO:0007669"/>
    <property type="project" value="UniProtKB-ARBA"/>
</dbReference>
<feature type="compositionally biased region" description="Gly residues" evidence="5">
    <location>
        <begin position="838"/>
        <end position="847"/>
    </location>
</feature>
<dbReference type="EMBL" id="KV419396">
    <property type="protein sequence ID" value="KZS98100.1"/>
    <property type="molecule type" value="Genomic_DNA"/>
</dbReference>
<evidence type="ECO:0000256" key="3">
    <source>
        <dbReference type="ARBA" id="ARBA00023242"/>
    </source>
</evidence>
<proteinExistence type="inferred from homology"/>
<dbReference type="Pfam" id="PF12066">
    <property type="entry name" value="SERRATE_Ars2_N"/>
    <property type="match status" value="1"/>
</dbReference>
<evidence type="ECO:0000313" key="7">
    <source>
        <dbReference type="EMBL" id="KZS98100.1"/>
    </source>
</evidence>
<feature type="compositionally biased region" description="Basic and acidic residues" evidence="5">
    <location>
        <begin position="73"/>
        <end position="97"/>
    </location>
</feature>
<feature type="compositionally biased region" description="Acidic residues" evidence="5">
    <location>
        <begin position="478"/>
        <end position="495"/>
    </location>
</feature>